<dbReference type="Gene3D" id="2.40.420.20">
    <property type="match status" value="1"/>
</dbReference>
<dbReference type="GO" id="GO:0016020">
    <property type="term" value="C:membrane"/>
    <property type="evidence" value="ECO:0007669"/>
    <property type="project" value="InterPro"/>
</dbReference>
<dbReference type="InterPro" id="IPR050465">
    <property type="entry name" value="UPF0194_transport"/>
</dbReference>
<evidence type="ECO:0000256" key="3">
    <source>
        <dbReference type="ARBA" id="ARBA00023054"/>
    </source>
</evidence>
<dbReference type="GO" id="GO:0030313">
    <property type="term" value="C:cell envelope"/>
    <property type="evidence" value="ECO:0007669"/>
    <property type="project" value="UniProtKB-SubCell"/>
</dbReference>
<comment type="caution">
    <text evidence="6">The sequence shown here is derived from an EMBL/GenBank/DDBJ whole genome shotgun (WGS) entry which is preliminary data.</text>
</comment>
<evidence type="ECO:0000256" key="2">
    <source>
        <dbReference type="ARBA" id="ARBA00009477"/>
    </source>
</evidence>
<protein>
    <submittedName>
        <fullName evidence="6">Uncharacterized protein</fullName>
    </submittedName>
</protein>
<dbReference type="Proteomes" id="UP000183206">
    <property type="component" value="Unassembled WGS sequence"/>
</dbReference>
<organism evidence="6 7">
    <name type="scientific">Candidatus Nomurabacteria bacterium CG1_02_47_685</name>
    <dbReference type="NCBI Taxonomy" id="1805282"/>
    <lineage>
        <taxon>Bacteria</taxon>
        <taxon>Candidatus Nomuraibacteriota</taxon>
    </lineage>
</organism>
<dbReference type="EMBL" id="MNVO01000057">
    <property type="protein sequence ID" value="OIO31733.1"/>
    <property type="molecule type" value="Genomic_DNA"/>
</dbReference>
<evidence type="ECO:0000256" key="5">
    <source>
        <dbReference type="SAM" id="Phobius"/>
    </source>
</evidence>
<keyword evidence="5" id="KW-0472">Membrane</keyword>
<name>A0A1J4VAF9_9BACT</name>
<keyword evidence="5" id="KW-1133">Transmembrane helix</keyword>
<proteinExistence type="inferred from homology"/>
<evidence type="ECO:0000256" key="1">
    <source>
        <dbReference type="ARBA" id="ARBA00004196"/>
    </source>
</evidence>
<accession>A0A1J4VAF9</accession>
<dbReference type="Gene3D" id="2.40.30.170">
    <property type="match status" value="1"/>
</dbReference>
<comment type="similarity">
    <text evidence="2">Belongs to the membrane fusion protein (MFP) (TC 8.A.1) family.</text>
</comment>
<dbReference type="GO" id="GO:0022857">
    <property type="term" value="F:transmembrane transporter activity"/>
    <property type="evidence" value="ECO:0007669"/>
    <property type="project" value="InterPro"/>
</dbReference>
<dbReference type="Gene3D" id="2.40.50.100">
    <property type="match status" value="2"/>
</dbReference>
<feature type="coiled-coil region" evidence="4">
    <location>
        <begin position="91"/>
        <end position="118"/>
    </location>
</feature>
<comment type="subcellular location">
    <subcellularLocation>
        <location evidence="1">Cell envelope</location>
    </subcellularLocation>
</comment>
<evidence type="ECO:0000313" key="6">
    <source>
        <dbReference type="EMBL" id="OIO31733.1"/>
    </source>
</evidence>
<sequence>MKRFFKYLFFIVIGIVLVGVAANIFLENEDNIIRTFAVHRGDLVRQVSVSGKVVAAESVDLVFSQSGRVSFVYTRVDAKVFEGDILATIENDDLHADILQKEAAYESAQAKLESLQAGTRPEQLAVTQSSIESATVAIARANESIIDAIESAYTQSDDAIHHRIDQFITNPKGNSPRLDLLVADGQLKSDIEWGRLQMESALSLWNIQLAGLGTLKDPSDAAKTAMDNLDFVRAFLEKVALAVNSLTPDSGTSQAVIDGYRLDVTTARANINSAIITLTAVITAQKNAATALVTAQKKLMLEEAGTADEDVAAQKAQVKAAHADLERSRANYKKTLITAPFNGIVTKMDARVGGSASPGVPLISMISADTLEIESFVPETSAPLLNVGDNTRVTFDAYGSDIPFDATIISIDPAETIRDGISTYRTKLRLSTLDDRVKSGMTANIIVVTEKKMDVISIPQGIIFEHDGKKFVRIKTGDTIKDVFVVTGSLSSLGTIEIIFGLKEGDEVVIDSGVK</sequence>
<gene>
    <name evidence="6" type="ORF">AUJ44_03990</name>
</gene>
<feature type="transmembrane region" description="Helical" evidence="5">
    <location>
        <begin position="7"/>
        <end position="26"/>
    </location>
</feature>
<keyword evidence="3 4" id="KW-0175">Coiled coil</keyword>
<dbReference type="STRING" id="1805282.AUJ44_03990"/>
<keyword evidence="5" id="KW-0812">Transmembrane</keyword>
<dbReference type="InterPro" id="IPR006143">
    <property type="entry name" value="RND_pump_MFP"/>
</dbReference>
<reference evidence="6 7" key="1">
    <citation type="journal article" date="2016" name="Environ. Microbiol.">
        <title>Genomic resolution of a cold subsurface aquifer community provides metabolic insights for novel microbes adapted to high CO concentrations.</title>
        <authorList>
            <person name="Probst A.J."/>
            <person name="Castelle C.J."/>
            <person name="Singh A."/>
            <person name="Brown C.T."/>
            <person name="Anantharaman K."/>
            <person name="Sharon I."/>
            <person name="Hug L.A."/>
            <person name="Burstein D."/>
            <person name="Emerson J.B."/>
            <person name="Thomas B.C."/>
            <person name="Banfield J.F."/>
        </authorList>
    </citation>
    <scope>NUCLEOTIDE SEQUENCE [LARGE SCALE GENOMIC DNA]</scope>
    <source>
        <strain evidence="6">CG1_02_47_685</strain>
    </source>
</reference>
<evidence type="ECO:0000313" key="7">
    <source>
        <dbReference type="Proteomes" id="UP000183206"/>
    </source>
</evidence>
<dbReference type="PANTHER" id="PTHR32347">
    <property type="entry name" value="EFFLUX SYSTEM COMPONENT YKNX-RELATED"/>
    <property type="match status" value="1"/>
</dbReference>
<evidence type="ECO:0000256" key="4">
    <source>
        <dbReference type="SAM" id="Coils"/>
    </source>
</evidence>
<dbReference type="NCBIfam" id="TIGR01730">
    <property type="entry name" value="RND_mfp"/>
    <property type="match status" value="1"/>
</dbReference>
<dbReference type="AlphaFoldDB" id="A0A1J4VAF9"/>
<dbReference type="SUPFAM" id="SSF111369">
    <property type="entry name" value="HlyD-like secretion proteins"/>
    <property type="match status" value="1"/>
</dbReference>
<dbReference type="Gene3D" id="1.10.287.470">
    <property type="entry name" value="Helix hairpin bin"/>
    <property type="match status" value="1"/>
</dbReference>